<feature type="region of interest" description="Disordered" evidence="5">
    <location>
        <begin position="219"/>
        <end position="263"/>
    </location>
</feature>
<evidence type="ECO:0000256" key="2">
    <source>
        <dbReference type="ARBA" id="ARBA00022803"/>
    </source>
</evidence>
<dbReference type="GO" id="GO:0005634">
    <property type="term" value="C:nucleus"/>
    <property type="evidence" value="ECO:0007669"/>
    <property type="project" value="TreeGrafter"/>
</dbReference>
<evidence type="ECO:0000313" key="7">
    <source>
        <dbReference type="EMBL" id="CAE0753627.1"/>
    </source>
</evidence>
<feature type="domain" description="EF-hand" evidence="6">
    <location>
        <begin position="105"/>
        <end position="140"/>
    </location>
</feature>
<proteinExistence type="predicted"/>
<keyword evidence="4" id="KW-0175">Coiled coil</keyword>
<evidence type="ECO:0000256" key="1">
    <source>
        <dbReference type="ARBA" id="ARBA00022737"/>
    </source>
</evidence>
<keyword evidence="2" id="KW-0802">TPR repeat</keyword>
<evidence type="ECO:0000256" key="3">
    <source>
        <dbReference type="ARBA" id="ARBA00022837"/>
    </source>
</evidence>
<dbReference type="GO" id="GO:0051879">
    <property type="term" value="F:Hsp90 protein binding"/>
    <property type="evidence" value="ECO:0007669"/>
    <property type="project" value="InterPro"/>
</dbReference>
<dbReference type="GO" id="GO:0005829">
    <property type="term" value="C:cytosol"/>
    <property type="evidence" value="ECO:0007669"/>
    <property type="project" value="TreeGrafter"/>
</dbReference>
<dbReference type="Gene3D" id="1.25.40.10">
    <property type="entry name" value="Tetratricopeptide repeat domain"/>
    <property type="match status" value="1"/>
</dbReference>
<reference evidence="7" key="1">
    <citation type="submission" date="2021-01" db="EMBL/GenBank/DDBJ databases">
        <authorList>
            <person name="Corre E."/>
            <person name="Pelletier E."/>
            <person name="Niang G."/>
            <person name="Scheremetjew M."/>
            <person name="Finn R."/>
            <person name="Kale V."/>
            <person name="Holt S."/>
            <person name="Cochrane G."/>
            <person name="Meng A."/>
            <person name="Brown T."/>
            <person name="Cohen L."/>
        </authorList>
    </citation>
    <scope>NUCLEOTIDE SEQUENCE</scope>
    <source>
        <strain evidence="7">CCMP645</strain>
    </source>
</reference>
<dbReference type="GO" id="GO:0030544">
    <property type="term" value="F:Hsp70 protein binding"/>
    <property type="evidence" value="ECO:0007669"/>
    <property type="project" value="TreeGrafter"/>
</dbReference>
<organism evidence="7">
    <name type="scientific">Chrysotila carterae</name>
    <name type="common">Marine alga</name>
    <name type="synonym">Syracosphaera carterae</name>
    <dbReference type="NCBI Taxonomy" id="13221"/>
    <lineage>
        <taxon>Eukaryota</taxon>
        <taxon>Haptista</taxon>
        <taxon>Haptophyta</taxon>
        <taxon>Prymnesiophyceae</taxon>
        <taxon>Isochrysidales</taxon>
        <taxon>Isochrysidaceae</taxon>
        <taxon>Chrysotila</taxon>
    </lineage>
</organism>
<dbReference type="Pfam" id="PF18972">
    <property type="entry name" value="Wheel"/>
    <property type="match status" value="1"/>
</dbReference>
<accession>A0A7S4B5E5</accession>
<dbReference type="InterPro" id="IPR044059">
    <property type="entry name" value="Csn1/TTC4_wheel"/>
</dbReference>
<dbReference type="EMBL" id="HBIZ01010525">
    <property type="protein sequence ID" value="CAE0753627.1"/>
    <property type="molecule type" value="Transcribed_RNA"/>
</dbReference>
<evidence type="ECO:0000256" key="5">
    <source>
        <dbReference type="SAM" id="MobiDB-lite"/>
    </source>
</evidence>
<protein>
    <recommendedName>
        <fullName evidence="6">EF-hand domain-containing protein</fullName>
    </recommendedName>
</protein>
<dbReference type="GO" id="GO:0005509">
    <property type="term" value="F:calcium ion binding"/>
    <property type="evidence" value="ECO:0007669"/>
    <property type="project" value="InterPro"/>
</dbReference>
<name>A0A7S4B5E5_CHRCT</name>
<gene>
    <name evidence="7" type="ORF">PCAR00345_LOCUS6214</name>
</gene>
<dbReference type="InterPro" id="IPR011990">
    <property type="entry name" value="TPR-like_helical_dom_sf"/>
</dbReference>
<evidence type="ECO:0000259" key="6">
    <source>
        <dbReference type="PROSITE" id="PS50222"/>
    </source>
</evidence>
<dbReference type="InterPro" id="IPR018247">
    <property type="entry name" value="EF_Hand_1_Ca_BS"/>
</dbReference>
<dbReference type="GO" id="GO:0006457">
    <property type="term" value="P:protein folding"/>
    <property type="evidence" value="ECO:0007669"/>
    <property type="project" value="TreeGrafter"/>
</dbReference>
<dbReference type="SUPFAM" id="SSF47473">
    <property type="entry name" value="EF-hand"/>
    <property type="match status" value="1"/>
</dbReference>
<dbReference type="PROSITE" id="PS50222">
    <property type="entry name" value="EF_HAND_2"/>
    <property type="match status" value="1"/>
</dbReference>
<feature type="compositionally biased region" description="Low complexity" evidence="5">
    <location>
        <begin position="219"/>
        <end position="234"/>
    </location>
</feature>
<sequence length="590" mass="65208">MIRQYDDCDEDTRAQYICGDLAEETRLPRDLLIRFHAMWHKREPPFFVVVSEEGDLGQPGLAELIRSLGVSCDLLCKSIARVMAEGKRVDFPRFIRGYAKLHSRTLREAIPFAFKVFDLDEDGLLGPAEFKQVLDATLTLRQLDAKAINRVLAAPPTPDGESIGMNYSQFRYFASLSSETILACCGFMLHVYDFYVPLYPFEDEDDAFAAGADAGADTNVSGDAAPGDESADSGGADGAGSRKPVRVGGFSKYDEEAGRERVPNPFEDDEFLEAIEAMKSTPEERAERKREAGNTLLRSGGKINIREAIDKYTDGLAEEPRDDLLRATLLGNRAAAHLMLKNWGRTLADAKSALGLDALPSGAALKACRRGAAAALKLESLAEARALCERALNDFNGVHDAELKIVIGQLQTAEDAAAAAKRARDAKRAEEAALEKALAKRQLHVGAFPDAAMREQYLGQNSGARIWWDAEADELHWPVLLLYPEPAMSDFIQDFGESETLLDHLVHMFGENGEQAPAWDKEHAYKAPCLQPYLNFTDDDEQKRWLPLDVEKQLGEQLRAAHSEGYVIPGIPMIQVMVRGSAYEQRLLKS</sequence>
<dbReference type="CDD" id="cd21377">
    <property type="entry name" value="CTWD_Cns1-like"/>
    <property type="match status" value="1"/>
</dbReference>
<dbReference type="AlphaFoldDB" id="A0A7S4B5E5"/>
<dbReference type="Gene3D" id="1.10.238.10">
    <property type="entry name" value="EF-hand"/>
    <property type="match status" value="1"/>
</dbReference>
<dbReference type="SUPFAM" id="SSF48452">
    <property type="entry name" value="TPR-like"/>
    <property type="match status" value="1"/>
</dbReference>
<evidence type="ECO:0000256" key="4">
    <source>
        <dbReference type="SAM" id="Coils"/>
    </source>
</evidence>
<feature type="coiled-coil region" evidence="4">
    <location>
        <begin position="410"/>
        <end position="440"/>
    </location>
</feature>
<dbReference type="InterPro" id="IPR011992">
    <property type="entry name" value="EF-hand-dom_pair"/>
</dbReference>
<keyword evidence="1" id="KW-0677">Repeat</keyword>
<keyword evidence="3" id="KW-0106">Calcium</keyword>
<feature type="compositionally biased region" description="Basic and acidic residues" evidence="5">
    <location>
        <begin position="252"/>
        <end position="262"/>
    </location>
</feature>
<dbReference type="InterPro" id="IPR002048">
    <property type="entry name" value="EF_hand_dom"/>
</dbReference>
<dbReference type="PANTHER" id="PTHR46035">
    <property type="entry name" value="TETRATRICOPEPTIDE REPEAT PROTEIN 4"/>
    <property type="match status" value="1"/>
</dbReference>
<dbReference type="PROSITE" id="PS00018">
    <property type="entry name" value="EF_HAND_1"/>
    <property type="match status" value="1"/>
</dbReference>
<dbReference type="PANTHER" id="PTHR46035:SF1">
    <property type="entry name" value="TETRATRICOPEPTIDE REPEAT PROTEIN 4"/>
    <property type="match status" value="1"/>
</dbReference>